<dbReference type="GO" id="GO:0004803">
    <property type="term" value="F:transposase activity"/>
    <property type="evidence" value="ECO:0007669"/>
    <property type="project" value="InterPro"/>
</dbReference>
<name>A0A9Y1BTN2_9ARCH</name>
<reference evidence="2" key="1">
    <citation type="journal article" date="2022" name="Nat. Microbiol.">
        <title>Unique mobile elements and scalable gene flow at the prokaryote-eukaryote boundary revealed by circularized Asgard archaea genomes.</title>
        <authorList>
            <person name="Wu F."/>
            <person name="Speth D.R."/>
            <person name="Philosof A."/>
            <person name="Cremiere A."/>
            <person name="Narayanan A."/>
            <person name="Barco R.A."/>
            <person name="Connon S.A."/>
            <person name="Amend J.P."/>
            <person name="Antoshechkin I.A."/>
            <person name="Orphan V.J."/>
        </authorList>
    </citation>
    <scope>NUCLEOTIDE SEQUENCE</scope>
    <source>
        <strain evidence="2">PR6</strain>
    </source>
</reference>
<dbReference type="NCBIfam" id="NF033573">
    <property type="entry name" value="transpos_IS200"/>
    <property type="match status" value="1"/>
</dbReference>
<accession>A0A9Y1BTN2</accession>
<dbReference type="PANTHER" id="PTHR33360">
    <property type="entry name" value="TRANSPOSASE FOR INSERTION SEQUENCE ELEMENT IS200"/>
    <property type="match status" value="1"/>
</dbReference>
<dbReference type="SMART" id="SM01321">
    <property type="entry name" value="Y1_Tnp"/>
    <property type="match status" value="1"/>
</dbReference>
<sequence>MGYHFVWCPKYRRKVLVGDVADRLKELVYERAEMMGCKVITLEVMPDHVHLFIQGDPELTPNKIIGKIKGYTSHELRREFKELTTRLPTLWTWRYFISTHGHVLDKTIQKYIEEQKGV</sequence>
<evidence type="ECO:0000259" key="1">
    <source>
        <dbReference type="SMART" id="SM01321"/>
    </source>
</evidence>
<gene>
    <name evidence="2" type="primary">tnpA</name>
    <name evidence="2" type="ORF">K9W46_03845</name>
</gene>
<dbReference type="Pfam" id="PF01797">
    <property type="entry name" value="Y1_Tnp"/>
    <property type="match status" value="1"/>
</dbReference>
<protein>
    <submittedName>
        <fullName evidence="2">IS200/IS605 family transposase</fullName>
    </submittedName>
</protein>
<dbReference type="Gene3D" id="3.30.70.1290">
    <property type="entry name" value="Transposase IS200-like"/>
    <property type="match status" value="1"/>
</dbReference>
<dbReference type="EMBL" id="CP084167">
    <property type="protein sequence ID" value="UJG45023.1"/>
    <property type="molecule type" value="Genomic_DNA"/>
</dbReference>
<dbReference type="InterPro" id="IPR036515">
    <property type="entry name" value="Transposase_17_sf"/>
</dbReference>
<evidence type="ECO:0000313" key="2">
    <source>
        <dbReference type="EMBL" id="UJG45023.1"/>
    </source>
</evidence>
<dbReference type="GO" id="GO:0006313">
    <property type="term" value="P:DNA transposition"/>
    <property type="evidence" value="ECO:0007669"/>
    <property type="project" value="InterPro"/>
</dbReference>
<feature type="domain" description="Transposase IS200-like" evidence="1">
    <location>
        <begin position="1"/>
        <end position="115"/>
    </location>
</feature>
<dbReference type="Proteomes" id="UP001200513">
    <property type="component" value="Chromosome"/>
</dbReference>
<organism evidence="2">
    <name type="scientific">Candidatus Heimdallarchaeum endolithica</name>
    <dbReference type="NCBI Taxonomy" id="2876572"/>
    <lineage>
        <taxon>Archaea</taxon>
        <taxon>Promethearchaeati</taxon>
        <taxon>Candidatus Heimdallarchaeota</taxon>
        <taxon>Candidatus Heimdallarchaeia (ex Rinke et al. 2021) (nom. nud.)</taxon>
        <taxon>Candidatus Heimdallarchaeales</taxon>
        <taxon>Candidatus Heimdallarchaeaceae</taxon>
        <taxon>Candidatus Heimdallarchaeum</taxon>
    </lineage>
</organism>
<dbReference type="GO" id="GO:0003677">
    <property type="term" value="F:DNA binding"/>
    <property type="evidence" value="ECO:0007669"/>
    <property type="project" value="InterPro"/>
</dbReference>
<dbReference type="PANTHER" id="PTHR33360:SF2">
    <property type="entry name" value="TRANSPOSASE FOR INSERTION SEQUENCE ELEMENT IS200"/>
    <property type="match status" value="1"/>
</dbReference>
<dbReference type="SUPFAM" id="SSF143422">
    <property type="entry name" value="Transposase IS200-like"/>
    <property type="match status" value="1"/>
</dbReference>
<proteinExistence type="predicted"/>
<dbReference type="AlphaFoldDB" id="A0A9Y1BTN2"/>
<dbReference type="InterPro" id="IPR002686">
    <property type="entry name" value="Transposase_17"/>
</dbReference>